<feature type="signal peptide" evidence="1">
    <location>
        <begin position="1"/>
        <end position="27"/>
    </location>
</feature>
<dbReference type="RefSeq" id="WP_154378653.1">
    <property type="nucleotide sequence ID" value="NZ_WKJK01000009.1"/>
</dbReference>
<accession>A0A6I2L0E6</accession>
<feature type="chain" id="PRO_5026079576" description="Copper resistance protein" evidence="1">
    <location>
        <begin position="28"/>
        <end position="132"/>
    </location>
</feature>
<reference evidence="2 3" key="1">
    <citation type="submission" date="2019-11" db="EMBL/GenBank/DDBJ databases">
        <title>Novel species isolated from a subtropical stream in China.</title>
        <authorList>
            <person name="Lu H."/>
        </authorList>
    </citation>
    <scope>NUCLEOTIDE SEQUENCE [LARGE SCALE GENOMIC DNA]</scope>
    <source>
        <strain evidence="2 3">FT80W</strain>
    </source>
</reference>
<evidence type="ECO:0000313" key="3">
    <source>
        <dbReference type="Proteomes" id="UP000433309"/>
    </source>
</evidence>
<proteinExistence type="predicted"/>
<name>A0A6I2L0E6_9BURK</name>
<sequence length="132" mass="14195">MKFSRTSRFVAAIIAVFSLLFTQLAVASYVCPGMSMPERATMTADAGMPPMANCTGMDKAQPSLCHAYGHTGHQSLDKPDLPQIPPFHPITLVQTVILLDVSMPTDIAALTDTSLAHAIAPPVSIRHCCFRI</sequence>
<comment type="caution">
    <text evidence="2">The sequence shown here is derived from an EMBL/GenBank/DDBJ whole genome shotgun (WGS) entry which is preliminary data.</text>
</comment>
<dbReference type="EMBL" id="WKJK01000009">
    <property type="protein sequence ID" value="MRW91835.1"/>
    <property type="molecule type" value="Genomic_DNA"/>
</dbReference>
<protein>
    <recommendedName>
        <fullName evidence="4">Copper resistance protein</fullName>
    </recommendedName>
</protein>
<keyword evidence="1" id="KW-0732">Signal</keyword>
<evidence type="ECO:0008006" key="4">
    <source>
        <dbReference type="Google" id="ProtNLM"/>
    </source>
</evidence>
<gene>
    <name evidence="2" type="ORF">GJ699_17715</name>
</gene>
<evidence type="ECO:0000313" key="2">
    <source>
        <dbReference type="EMBL" id="MRW91835.1"/>
    </source>
</evidence>
<keyword evidence="3" id="KW-1185">Reference proteome</keyword>
<evidence type="ECO:0000256" key="1">
    <source>
        <dbReference type="SAM" id="SignalP"/>
    </source>
</evidence>
<dbReference type="AlphaFoldDB" id="A0A6I2L0E6"/>
<organism evidence="2 3">
    <name type="scientific">Duganella guangzhouensis</name>
    <dbReference type="NCBI Taxonomy" id="2666084"/>
    <lineage>
        <taxon>Bacteria</taxon>
        <taxon>Pseudomonadati</taxon>
        <taxon>Pseudomonadota</taxon>
        <taxon>Betaproteobacteria</taxon>
        <taxon>Burkholderiales</taxon>
        <taxon>Oxalobacteraceae</taxon>
        <taxon>Telluria group</taxon>
        <taxon>Duganella</taxon>
    </lineage>
</organism>
<dbReference type="Proteomes" id="UP000433309">
    <property type="component" value="Unassembled WGS sequence"/>
</dbReference>